<dbReference type="InterPro" id="IPR040079">
    <property type="entry name" value="Glutathione_S-Trfase"/>
</dbReference>
<dbReference type="InterPro" id="IPR036249">
    <property type="entry name" value="Thioredoxin-like_sf"/>
</dbReference>
<dbReference type="AlphaFoldDB" id="A0A3N0UVJ0"/>
<dbReference type="Gene3D" id="1.20.1050.10">
    <property type="match status" value="1"/>
</dbReference>
<gene>
    <name evidence="2" type="ORF">ED236_11600</name>
</gene>
<dbReference type="Gene3D" id="3.40.30.10">
    <property type="entry name" value="Glutaredoxin"/>
    <property type="match status" value="1"/>
</dbReference>
<dbReference type="Proteomes" id="UP000275137">
    <property type="component" value="Unassembled WGS sequence"/>
</dbReference>
<keyword evidence="3" id="KW-1185">Reference proteome</keyword>
<evidence type="ECO:0000313" key="2">
    <source>
        <dbReference type="EMBL" id="ROH84556.1"/>
    </source>
</evidence>
<dbReference type="InterPro" id="IPR004045">
    <property type="entry name" value="Glutathione_S-Trfase_N"/>
</dbReference>
<dbReference type="PROSITE" id="PS50404">
    <property type="entry name" value="GST_NTER"/>
    <property type="match status" value="1"/>
</dbReference>
<dbReference type="EMBL" id="RJVP01000007">
    <property type="protein sequence ID" value="ROH84556.1"/>
    <property type="molecule type" value="Genomic_DNA"/>
</dbReference>
<dbReference type="SUPFAM" id="SSF47616">
    <property type="entry name" value="GST C-terminal domain-like"/>
    <property type="match status" value="1"/>
</dbReference>
<dbReference type="CDD" id="cd03196">
    <property type="entry name" value="GST_C_5"/>
    <property type="match status" value="1"/>
</dbReference>
<reference evidence="2 3" key="1">
    <citation type="submission" date="2018-10" db="EMBL/GenBank/DDBJ databases">
        <authorList>
            <person name="Chen W.-M."/>
        </authorList>
    </citation>
    <scope>NUCLEOTIDE SEQUENCE [LARGE SCALE GENOMIC DNA]</scope>
    <source>
        <strain evidence="2 3">H-5</strain>
    </source>
</reference>
<dbReference type="InterPro" id="IPR036282">
    <property type="entry name" value="Glutathione-S-Trfase_C_sf"/>
</dbReference>
<dbReference type="GO" id="GO:0016740">
    <property type="term" value="F:transferase activity"/>
    <property type="evidence" value="ECO:0007669"/>
    <property type="project" value="UniProtKB-KW"/>
</dbReference>
<protein>
    <submittedName>
        <fullName evidence="2">Glutathione S-transferase</fullName>
    </submittedName>
</protein>
<dbReference type="PANTHER" id="PTHR43968">
    <property type="match status" value="1"/>
</dbReference>
<sequence length="219" mass="24569">MRPVLYSYRRCPYAMRARMALYVSGTQVEVREIALRDKPAELLAASPKATVPVLVLEDGTVIDQSRSIMAWALRQADPQGWLKAASSGDLQRADALVDENDTDFKRALDGYKYPQRHPGPSAQEQRAAGEQFLHKLELRLQSHAQLLGNTASWADVAVFPFVRQFAMVDTAWFSEAPYPQLRGWLTGWLQSALFEHIMVKLPTWQAGQPASLLIPPADH</sequence>
<organism evidence="2 3">
    <name type="scientific">Pseudomethylobacillus aquaticus</name>
    <dbReference type="NCBI Taxonomy" id="2676064"/>
    <lineage>
        <taxon>Bacteria</taxon>
        <taxon>Pseudomonadati</taxon>
        <taxon>Pseudomonadota</taxon>
        <taxon>Betaproteobacteria</taxon>
        <taxon>Nitrosomonadales</taxon>
        <taxon>Methylophilaceae</taxon>
        <taxon>Pseudomethylobacillus</taxon>
    </lineage>
</organism>
<comment type="caution">
    <text evidence="2">The sequence shown here is derived from an EMBL/GenBank/DDBJ whole genome shotgun (WGS) entry which is preliminary data.</text>
</comment>
<feature type="domain" description="GST N-terminal" evidence="1">
    <location>
        <begin position="1"/>
        <end position="80"/>
    </location>
</feature>
<dbReference type="Pfam" id="PF13417">
    <property type="entry name" value="GST_N_3"/>
    <property type="match status" value="1"/>
</dbReference>
<dbReference type="PROSITE" id="PS51354">
    <property type="entry name" value="GLUTAREDOXIN_2"/>
    <property type="match status" value="1"/>
</dbReference>
<keyword evidence="2" id="KW-0808">Transferase</keyword>
<evidence type="ECO:0000313" key="3">
    <source>
        <dbReference type="Proteomes" id="UP000275137"/>
    </source>
</evidence>
<evidence type="ECO:0000259" key="1">
    <source>
        <dbReference type="PROSITE" id="PS50404"/>
    </source>
</evidence>
<dbReference type="Pfam" id="PF13410">
    <property type="entry name" value="GST_C_2"/>
    <property type="match status" value="1"/>
</dbReference>
<proteinExistence type="predicted"/>
<accession>A0A3N0UVJ0</accession>
<dbReference type="RefSeq" id="WP_123238147.1">
    <property type="nucleotide sequence ID" value="NZ_RJVP01000007.1"/>
</dbReference>
<dbReference type="SFLD" id="SFLDS00019">
    <property type="entry name" value="Glutathione_Transferase_(cytos"/>
    <property type="match status" value="1"/>
</dbReference>
<dbReference type="PANTHER" id="PTHR43968:SF6">
    <property type="entry name" value="GLUTATHIONE S-TRANSFERASE OMEGA"/>
    <property type="match status" value="1"/>
</dbReference>
<dbReference type="InterPro" id="IPR050983">
    <property type="entry name" value="GST_Omega/HSP26"/>
</dbReference>
<name>A0A3N0UVJ0_9PROT</name>
<dbReference type="CDD" id="cd03060">
    <property type="entry name" value="GST_N_Omega_like"/>
    <property type="match status" value="1"/>
</dbReference>
<dbReference type="GO" id="GO:0005737">
    <property type="term" value="C:cytoplasm"/>
    <property type="evidence" value="ECO:0007669"/>
    <property type="project" value="TreeGrafter"/>
</dbReference>
<dbReference type="SUPFAM" id="SSF52833">
    <property type="entry name" value="Thioredoxin-like"/>
    <property type="match status" value="1"/>
</dbReference>